<sequence length="79" mass="8959">MAAARQAKHGMPRKTQNNSVEVRLMEDKEFQRKVDGIAKMVERYTGVKANPPTREELDELRRKMQNSSSGAPENGENSK</sequence>
<evidence type="ECO:0000256" key="1">
    <source>
        <dbReference type="SAM" id="MobiDB-lite"/>
    </source>
</evidence>
<dbReference type="RefSeq" id="WP_172726436.1">
    <property type="nucleotide sequence ID" value="NZ_WMZN01000086.1"/>
</dbReference>
<feature type="region of interest" description="Disordered" evidence="1">
    <location>
        <begin position="45"/>
        <end position="79"/>
    </location>
</feature>
<reference evidence="2 3" key="1">
    <citation type="journal article" date="2019" name="Nat. Med.">
        <title>A library of human gut bacterial isolates paired with longitudinal multiomics data enables mechanistic microbiome research.</title>
        <authorList>
            <person name="Poyet M."/>
            <person name="Groussin M."/>
            <person name="Gibbons S.M."/>
            <person name="Avila-Pacheco J."/>
            <person name="Jiang X."/>
            <person name="Kearney S.M."/>
            <person name="Perrotta A.R."/>
            <person name="Berdy B."/>
            <person name="Zhao S."/>
            <person name="Lieberman T.D."/>
            <person name="Swanson P.K."/>
            <person name="Smith M."/>
            <person name="Roesemann S."/>
            <person name="Alexander J.E."/>
            <person name="Rich S.A."/>
            <person name="Livny J."/>
            <person name="Vlamakis H."/>
            <person name="Clish C."/>
            <person name="Bullock K."/>
            <person name="Deik A."/>
            <person name="Scott J."/>
            <person name="Pierce K.A."/>
            <person name="Xavier R.J."/>
            <person name="Alm E.J."/>
        </authorList>
    </citation>
    <scope>NUCLEOTIDE SEQUENCE [LARGE SCALE GENOMIC DNA]</scope>
    <source>
        <strain evidence="2 3">BIOML-A4</strain>
    </source>
</reference>
<organism evidence="2 3">
    <name type="scientific">Ruthenibacterium lactatiformans</name>
    <dbReference type="NCBI Taxonomy" id="1550024"/>
    <lineage>
        <taxon>Bacteria</taxon>
        <taxon>Bacillati</taxon>
        <taxon>Bacillota</taxon>
        <taxon>Clostridia</taxon>
        <taxon>Eubacteriales</taxon>
        <taxon>Oscillospiraceae</taxon>
        <taxon>Ruthenibacterium</taxon>
    </lineage>
</organism>
<comment type="caution">
    <text evidence="2">The sequence shown here is derived from an EMBL/GenBank/DDBJ whole genome shotgun (WGS) entry which is preliminary data.</text>
</comment>
<name>A0A6L6LXC5_9FIRM</name>
<dbReference type="EMBL" id="WMZU01000076">
    <property type="protein sequence ID" value="MTS29377.1"/>
    <property type="molecule type" value="Genomic_DNA"/>
</dbReference>
<accession>A0A6L6LXC5</accession>
<evidence type="ECO:0000313" key="3">
    <source>
        <dbReference type="Proteomes" id="UP000472755"/>
    </source>
</evidence>
<feature type="compositionally biased region" description="Basic and acidic residues" evidence="1">
    <location>
        <begin position="53"/>
        <end position="62"/>
    </location>
</feature>
<protein>
    <submittedName>
        <fullName evidence="2">Uncharacterized protein</fullName>
    </submittedName>
</protein>
<proteinExistence type="predicted"/>
<gene>
    <name evidence="2" type="ORF">GMD59_19225</name>
</gene>
<dbReference type="AlphaFoldDB" id="A0A6L6LXC5"/>
<evidence type="ECO:0000313" key="2">
    <source>
        <dbReference type="EMBL" id="MTS29377.1"/>
    </source>
</evidence>
<feature type="compositionally biased region" description="Polar residues" evidence="1">
    <location>
        <begin position="65"/>
        <end position="79"/>
    </location>
</feature>
<feature type="compositionally biased region" description="Basic residues" evidence="1">
    <location>
        <begin position="1"/>
        <end position="12"/>
    </location>
</feature>
<feature type="region of interest" description="Disordered" evidence="1">
    <location>
        <begin position="1"/>
        <end position="21"/>
    </location>
</feature>
<dbReference type="Proteomes" id="UP000472755">
    <property type="component" value="Unassembled WGS sequence"/>
</dbReference>